<dbReference type="EC" id="2.7.7.65" evidence="1"/>
<evidence type="ECO:0000256" key="3">
    <source>
        <dbReference type="SAM" id="Phobius"/>
    </source>
</evidence>
<dbReference type="PANTHER" id="PTHR45138">
    <property type="entry name" value="REGULATORY COMPONENTS OF SENSORY TRANSDUCTION SYSTEM"/>
    <property type="match status" value="1"/>
</dbReference>
<dbReference type="AlphaFoldDB" id="A0A841RK20"/>
<dbReference type="CDD" id="cd01949">
    <property type="entry name" value="GGDEF"/>
    <property type="match status" value="1"/>
</dbReference>
<dbReference type="GO" id="GO:0005886">
    <property type="term" value="C:plasma membrane"/>
    <property type="evidence" value="ECO:0007669"/>
    <property type="project" value="TreeGrafter"/>
</dbReference>
<keyword evidence="3" id="KW-0472">Membrane</keyword>
<dbReference type="FunFam" id="3.30.70.270:FF:000001">
    <property type="entry name" value="Diguanylate cyclase domain protein"/>
    <property type="match status" value="1"/>
</dbReference>
<reference evidence="5 6" key="1">
    <citation type="submission" date="2020-08" db="EMBL/GenBank/DDBJ databases">
        <title>Genomic Encyclopedia of Type Strains, Phase IV (KMG-IV): sequencing the most valuable type-strain genomes for metagenomic binning, comparative biology and taxonomic classification.</title>
        <authorList>
            <person name="Goeker M."/>
        </authorList>
    </citation>
    <scope>NUCLEOTIDE SEQUENCE [LARGE SCALE GENOMIC DNA]</scope>
    <source>
        <strain evidence="5 6">DSM 2461</strain>
    </source>
</reference>
<dbReference type="InterPro" id="IPR050469">
    <property type="entry name" value="Diguanylate_Cyclase"/>
</dbReference>
<feature type="transmembrane region" description="Helical" evidence="3">
    <location>
        <begin position="119"/>
        <end position="135"/>
    </location>
</feature>
<feature type="transmembrane region" description="Helical" evidence="3">
    <location>
        <begin position="142"/>
        <end position="164"/>
    </location>
</feature>
<proteinExistence type="predicted"/>
<dbReference type="InterPro" id="IPR043128">
    <property type="entry name" value="Rev_trsase/Diguanyl_cyclase"/>
</dbReference>
<comment type="caution">
    <text evidence="5">The sequence shown here is derived from an EMBL/GenBank/DDBJ whole genome shotgun (WGS) entry which is preliminary data.</text>
</comment>
<comment type="catalytic activity">
    <reaction evidence="2">
        <text>2 GTP = 3',3'-c-di-GMP + 2 diphosphate</text>
        <dbReference type="Rhea" id="RHEA:24898"/>
        <dbReference type="ChEBI" id="CHEBI:33019"/>
        <dbReference type="ChEBI" id="CHEBI:37565"/>
        <dbReference type="ChEBI" id="CHEBI:58805"/>
        <dbReference type="EC" id="2.7.7.65"/>
    </reaction>
</comment>
<evidence type="ECO:0000313" key="5">
    <source>
        <dbReference type="EMBL" id="MBB6482632.1"/>
    </source>
</evidence>
<feature type="domain" description="GGDEF" evidence="4">
    <location>
        <begin position="235"/>
        <end position="362"/>
    </location>
</feature>
<dbReference type="GO" id="GO:0043709">
    <property type="term" value="P:cell adhesion involved in single-species biofilm formation"/>
    <property type="evidence" value="ECO:0007669"/>
    <property type="project" value="TreeGrafter"/>
</dbReference>
<feature type="transmembrane region" description="Helical" evidence="3">
    <location>
        <begin position="170"/>
        <end position="186"/>
    </location>
</feature>
<evidence type="ECO:0000313" key="6">
    <source>
        <dbReference type="Proteomes" id="UP000587760"/>
    </source>
</evidence>
<feature type="transmembrane region" description="Helical" evidence="3">
    <location>
        <begin position="61"/>
        <end position="84"/>
    </location>
</feature>
<keyword evidence="3" id="KW-1133">Transmembrane helix</keyword>
<dbReference type="InterPro" id="IPR000160">
    <property type="entry name" value="GGDEF_dom"/>
</dbReference>
<dbReference type="Pfam" id="PF00990">
    <property type="entry name" value="GGDEF"/>
    <property type="match status" value="1"/>
</dbReference>
<evidence type="ECO:0000256" key="2">
    <source>
        <dbReference type="ARBA" id="ARBA00034247"/>
    </source>
</evidence>
<gene>
    <name evidence="5" type="ORF">HNR50_004333</name>
</gene>
<accession>A0A841RK20</accession>
<feature type="transmembrane region" description="Helical" evidence="3">
    <location>
        <begin position="27"/>
        <end position="49"/>
    </location>
</feature>
<dbReference type="SMART" id="SM00267">
    <property type="entry name" value="GGDEF"/>
    <property type="match status" value="1"/>
</dbReference>
<keyword evidence="6" id="KW-1185">Reference proteome</keyword>
<feature type="transmembrane region" description="Helical" evidence="3">
    <location>
        <begin position="93"/>
        <end position="113"/>
    </location>
</feature>
<evidence type="ECO:0000259" key="4">
    <source>
        <dbReference type="PROSITE" id="PS50887"/>
    </source>
</evidence>
<protein>
    <recommendedName>
        <fullName evidence="1">diguanylate cyclase</fullName>
        <ecNumber evidence="1">2.7.7.65</ecNumber>
    </recommendedName>
</protein>
<dbReference type="GO" id="GO:0052621">
    <property type="term" value="F:diguanylate cyclase activity"/>
    <property type="evidence" value="ECO:0007669"/>
    <property type="project" value="UniProtKB-EC"/>
</dbReference>
<dbReference type="GO" id="GO:1902201">
    <property type="term" value="P:negative regulation of bacterial-type flagellum-dependent cell motility"/>
    <property type="evidence" value="ECO:0007669"/>
    <property type="project" value="TreeGrafter"/>
</dbReference>
<name>A0A841RK20_9SPIO</name>
<dbReference type="PANTHER" id="PTHR45138:SF9">
    <property type="entry name" value="DIGUANYLATE CYCLASE DGCM-RELATED"/>
    <property type="match status" value="1"/>
</dbReference>
<keyword evidence="3" id="KW-0812">Transmembrane</keyword>
<dbReference type="SUPFAM" id="SSF55073">
    <property type="entry name" value="Nucleotide cyclase"/>
    <property type="match status" value="1"/>
</dbReference>
<dbReference type="Proteomes" id="UP000587760">
    <property type="component" value="Unassembled WGS sequence"/>
</dbReference>
<dbReference type="RefSeq" id="WP_184748867.1">
    <property type="nucleotide sequence ID" value="NZ_JACHGJ010000014.1"/>
</dbReference>
<evidence type="ECO:0000256" key="1">
    <source>
        <dbReference type="ARBA" id="ARBA00012528"/>
    </source>
</evidence>
<dbReference type="EMBL" id="JACHGJ010000014">
    <property type="protein sequence ID" value="MBB6482632.1"/>
    <property type="molecule type" value="Genomic_DNA"/>
</dbReference>
<organism evidence="5 6">
    <name type="scientific">Spirochaeta isovalerica</name>
    <dbReference type="NCBI Taxonomy" id="150"/>
    <lineage>
        <taxon>Bacteria</taxon>
        <taxon>Pseudomonadati</taxon>
        <taxon>Spirochaetota</taxon>
        <taxon>Spirochaetia</taxon>
        <taxon>Spirochaetales</taxon>
        <taxon>Spirochaetaceae</taxon>
        <taxon>Spirochaeta</taxon>
    </lineage>
</organism>
<dbReference type="NCBIfam" id="TIGR00254">
    <property type="entry name" value="GGDEF"/>
    <property type="match status" value="1"/>
</dbReference>
<dbReference type="PROSITE" id="PS50887">
    <property type="entry name" value="GGDEF"/>
    <property type="match status" value="1"/>
</dbReference>
<sequence>MDRLKNLNKKLLTNLSRKERFEENRRVLKIVPLVLFAVSSLYLLQYRFFPGKENISALFPFYVGLFFFAALFSLIFRVLLPLVLKIKKHTLKAVFFSSYYYLMFLVTVFLTLLDLQSSSDYSAYAVGLFMVAYLFRIDWKQYVIFSVSGLLLFISACVFFLDSMLTPDRMLPIVIFTILSIYLVFVREKTRLQMLELKVKLEDSALKDPLTGLYNRRYLFDILPLRISLFGRYGDKTSILLLDIDHFKKVNDQLGHSVGDRVLKSFAMVIRDGIRETDTAYRYGGEEFLIVLNDTERDQAGLMAERMRKSIENYNFEEVPWTVTISIGIAEVRLGDNDDHLIERADNNLYEAKKTGRNKVVK</sequence>
<dbReference type="InterPro" id="IPR029787">
    <property type="entry name" value="Nucleotide_cyclase"/>
</dbReference>
<dbReference type="Gene3D" id="3.30.70.270">
    <property type="match status" value="1"/>
</dbReference>